<evidence type="ECO:0000313" key="1">
    <source>
        <dbReference type="Proteomes" id="UP000095283"/>
    </source>
</evidence>
<dbReference type="Proteomes" id="UP000095283">
    <property type="component" value="Unplaced"/>
</dbReference>
<organism evidence="1 2">
    <name type="scientific">Heterorhabditis bacteriophora</name>
    <name type="common">Entomopathogenic nematode worm</name>
    <dbReference type="NCBI Taxonomy" id="37862"/>
    <lineage>
        <taxon>Eukaryota</taxon>
        <taxon>Metazoa</taxon>
        <taxon>Ecdysozoa</taxon>
        <taxon>Nematoda</taxon>
        <taxon>Chromadorea</taxon>
        <taxon>Rhabditida</taxon>
        <taxon>Rhabditina</taxon>
        <taxon>Rhabditomorpha</taxon>
        <taxon>Strongyloidea</taxon>
        <taxon>Heterorhabditidae</taxon>
        <taxon>Heterorhabditis</taxon>
    </lineage>
</organism>
<sequence>MLLLSTSTKQTLTDTVSGMQMKDAELIALLRIDIYRAHSAVMPQMVFTLQIRDTSEPVQLLVEHQPRSSIISPAIVDGYQLIAGVDIDHKEEVFRGITGYIDLEGIPTVSLRWKRVQNIATTVNETKSSPTIKFSWRNSLNQTVASQILRPYDSIYGTQFSILELSKLNLTTSQSGVWSVLVHDASVIAIISFPVFSTSNTAQFHSLVKEYFIVKDSCKGSSCTNIIWSTFHPDPKSDILSGYDKDLQCLV</sequence>
<proteinExistence type="predicted"/>
<accession>A0A1I7WCR9</accession>
<protein>
    <submittedName>
        <fullName evidence="2">DOMON domain-containing protein</fullName>
    </submittedName>
</protein>
<dbReference type="WBParaSite" id="Hba_02484">
    <property type="protein sequence ID" value="Hba_02484"/>
    <property type="gene ID" value="Hba_02484"/>
</dbReference>
<reference evidence="2" key="1">
    <citation type="submission" date="2016-11" db="UniProtKB">
        <authorList>
            <consortium name="WormBaseParasite"/>
        </authorList>
    </citation>
    <scope>IDENTIFICATION</scope>
</reference>
<name>A0A1I7WCR9_HETBA</name>
<keyword evidence="1" id="KW-1185">Reference proteome</keyword>
<dbReference type="AlphaFoldDB" id="A0A1I7WCR9"/>
<evidence type="ECO:0000313" key="2">
    <source>
        <dbReference type="WBParaSite" id="Hba_02484"/>
    </source>
</evidence>